<reference evidence="3 4" key="3">
    <citation type="submission" date="2020-08" db="EMBL/GenBank/DDBJ databases">
        <title>Genomic Encyclopedia of Type Strains, Phase IV (KMG-IV): sequencing the most valuable type-strain genomes for metagenomic binning, comparative biology and taxonomic classification.</title>
        <authorList>
            <person name="Goeker M."/>
        </authorList>
    </citation>
    <scope>NUCLEOTIDE SEQUENCE [LARGE SCALE GENOMIC DNA]</scope>
    <source>
        <strain evidence="3 4">DSM 24105</strain>
    </source>
</reference>
<proteinExistence type="predicted"/>
<dbReference type="EMBL" id="BSPG01000071">
    <property type="protein sequence ID" value="GLS47038.1"/>
    <property type="molecule type" value="Genomic_DNA"/>
</dbReference>
<dbReference type="GO" id="GO:0006313">
    <property type="term" value="P:DNA transposition"/>
    <property type="evidence" value="ECO:0007669"/>
    <property type="project" value="InterPro"/>
</dbReference>
<keyword evidence="1" id="KW-0175">Coiled coil</keyword>
<reference evidence="2" key="1">
    <citation type="journal article" date="2014" name="Int. J. Syst. Evol. Microbiol.">
        <title>Complete genome of a new Firmicutes species belonging to the dominant human colonic microbiota ('Ruminococcus bicirculans') reveals two chromosomes and a selective capacity to utilize plant glucans.</title>
        <authorList>
            <consortium name="NISC Comparative Sequencing Program"/>
            <person name="Wegmann U."/>
            <person name="Louis P."/>
            <person name="Goesmann A."/>
            <person name="Henrissat B."/>
            <person name="Duncan S.H."/>
            <person name="Flint H.J."/>
        </authorList>
    </citation>
    <scope>NUCLEOTIDE SEQUENCE</scope>
    <source>
        <strain evidence="2">NBRC 107710</strain>
    </source>
</reference>
<evidence type="ECO:0000256" key="1">
    <source>
        <dbReference type="SAM" id="Coils"/>
    </source>
</evidence>
<dbReference type="SUPFAM" id="SSF46689">
    <property type="entry name" value="Homeodomain-like"/>
    <property type="match status" value="1"/>
</dbReference>
<evidence type="ECO:0000313" key="3">
    <source>
        <dbReference type="EMBL" id="MBB3905698.1"/>
    </source>
</evidence>
<feature type="coiled-coil region" evidence="1">
    <location>
        <begin position="54"/>
        <end position="81"/>
    </location>
</feature>
<accession>A0A7W6AN84</accession>
<dbReference type="Proteomes" id="UP001156881">
    <property type="component" value="Unassembled WGS sequence"/>
</dbReference>
<keyword evidence="5" id="KW-1185">Reference proteome</keyword>
<dbReference type="Proteomes" id="UP000517759">
    <property type="component" value="Unassembled WGS sequence"/>
</dbReference>
<evidence type="ECO:0000313" key="5">
    <source>
        <dbReference type="Proteomes" id="UP001156881"/>
    </source>
</evidence>
<dbReference type="InterPro" id="IPR002514">
    <property type="entry name" value="Transposase_8"/>
</dbReference>
<dbReference type="Pfam" id="PF01527">
    <property type="entry name" value="HTH_Tnp_1"/>
    <property type="match status" value="1"/>
</dbReference>
<dbReference type="PANTHER" id="PTHR33609:SF1">
    <property type="entry name" value="TRANSPOSASE"/>
    <property type="match status" value="1"/>
</dbReference>
<evidence type="ECO:0000313" key="2">
    <source>
        <dbReference type="EMBL" id="GLS47038.1"/>
    </source>
</evidence>
<dbReference type="PANTHER" id="PTHR33609">
    <property type="entry name" value="LOW CALCIUM RESPONSE LOCUS PROTEIN S"/>
    <property type="match status" value="1"/>
</dbReference>
<gene>
    <name evidence="2" type="ORF">GCM10007884_50390</name>
    <name evidence="3" type="ORF">GGR33_005240</name>
</gene>
<reference evidence="2" key="4">
    <citation type="submission" date="2023-01" db="EMBL/GenBank/DDBJ databases">
        <title>Draft genome sequence of Methylobacterium brachythecii strain NBRC 107710.</title>
        <authorList>
            <person name="Sun Q."/>
            <person name="Mori K."/>
        </authorList>
    </citation>
    <scope>NUCLEOTIDE SEQUENCE</scope>
    <source>
        <strain evidence="2">NBRC 107710</strain>
    </source>
</reference>
<protein>
    <submittedName>
        <fullName evidence="2 3">Transposase</fullName>
    </submittedName>
</protein>
<dbReference type="EMBL" id="JACIDN010000020">
    <property type="protein sequence ID" value="MBB3905698.1"/>
    <property type="molecule type" value="Genomic_DNA"/>
</dbReference>
<sequence>MKRGQKTGAEQVVLKLRQIEVQTAQGKNLALACKEAEISEQSYYRWRKEYGGLRIDQAKKMKDLERENARLRRLVADLSLEKQVLADVASGNL</sequence>
<evidence type="ECO:0000313" key="4">
    <source>
        <dbReference type="Proteomes" id="UP000517759"/>
    </source>
</evidence>
<comment type="caution">
    <text evidence="3">The sequence shown here is derived from an EMBL/GenBank/DDBJ whole genome shotgun (WGS) entry which is preliminary data.</text>
</comment>
<reference evidence="5" key="2">
    <citation type="journal article" date="2019" name="Int. J. Syst. Evol. Microbiol.">
        <title>The Global Catalogue of Microorganisms (GCM) 10K type strain sequencing project: providing services to taxonomists for standard genome sequencing and annotation.</title>
        <authorList>
            <consortium name="The Broad Institute Genomics Platform"/>
            <consortium name="The Broad Institute Genome Sequencing Center for Infectious Disease"/>
            <person name="Wu L."/>
            <person name="Ma J."/>
        </authorList>
    </citation>
    <scope>NUCLEOTIDE SEQUENCE [LARGE SCALE GENOMIC DNA]</scope>
    <source>
        <strain evidence="5">NBRC 107710</strain>
    </source>
</reference>
<dbReference type="InterPro" id="IPR052546">
    <property type="entry name" value="Transposase_8_domain"/>
</dbReference>
<dbReference type="GO" id="GO:0003677">
    <property type="term" value="F:DNA binding"/>
    <property type="evidence" value="ECO:0007669"/>
    <property type="project" value="InterPro"/>
</dbReference>
<dbReference type="InterPro" id="IPR009057">
    <property type="entry name" value="Homeodomain-like_sf"/>
</dbReference>
<name>A0A7W6AN84_9HYPH</name>
<dbReference type="GO" id="GO:0004803">
    <property type="term" value="F:transposase activity"/>
    <property type="evidence" value="ECO:0007669"/>
    <property type="project" value="InterPro"/>
</dbReference>
<organism evidence="3 4">
    <name type="scientific">Methylobacterium brachythecii</name>
    <dbReference type="NCBI Taxonomy" id="1176177"/>
    <lineage>
        <taxon>Bacteria</taxon>
        <taxon>Pseudomonadati</taxon>
        <taxon>Pseudomonadota</taxon>
        <taxon>Alphaproteobacteria</taxon>
        <taxon>Hyphomicrobiales</taxon>
        <taxon>Methylobacteriaceae</taxon>
        <taxon>Methylobacterium</taxon>
    </lineage>
</organism>
<dbReference type="AlphaFoldDB" id="A0A7W6AN84"/>